<reference evidence="4 5" key="1">
    <citation type="submission" date="2024-02" db="EMBL/GenBank/DDBJ databases">
        <title>First report Erwinia aphidicola in onion in Chile.</title>
        <authorList>
            <person name="Valenzuela M."/>
            <person name="Pena M."/>
            <person name="Dutta B."/>
        </authorList>
    </citation>
    <scope>NUCLEOTIDE SEQUENCE [LARGE SCALE GENOMIC DNA]</scope>
    <source>
        <strain evidence="4 5">QCJ3A</strain>
    </source>
</reference>
<proteinExistence type="predicted"/>
<evidence type="ECO:0000313" key="5">
    <source>
        <dbReference type="Proteomes" id="UP001306592"/>
    </source>
</evidence>
<dbReference type="GO" id="GO:0052621">
    <property type="term" value="F:diguanylate cyclase activity"/>
    <property type="evidence" value="ECO:0007669"/>
    <property type="project" value="UniProtKB-EC"/>
</dbReference>
<evidence type="ECO:0000259" key="3">
    <source>
        <dbReference type="PROSITE" id="PS50887"/>
    </source>
</evidence>
<dbReference type="InterPro" id="IPR003660">
    <property type="entry name" value="HAMP_dom"/>
</dbReference>
<keyword evidence="4" id="KW-0548">Nucleotidyltransferase</keyword>
<name>A0ABU8DHD6_ERWAP</name>
<comment type="caution">
    <text evidence="4">The sequence shown here is derived from an EMBL/GenBank/DDBJ whole genome shotgun (WGS) entry which is preliminary data.</text>
</comment>
<dbReference type="EMBL" id="JBANEI010000010">
    <property type="protein sequence ID" value="MEI2682919.1"/>
    <property type="molecule type" value="Genomic_DNA"/>
</dbReference>
<dbReference type="PANTHER" id="PTHR46663">
    <property type="entry name" value="DIGUANYLATE CYCLASE DGCT-RELATED"/>
    <property type="match status" value="1"/>
</dbReference>
<dbReference type="InterPro" id="IPR029787">
    <property type="entry name" value="Nucleotide_cyclase"/>
</dbReference>
<protein>
    <submittedName>
        <fullName evidence="4">Diguanylate cyclase</fullName>
        <ecNumber evidence="4">2.7.7.65</ecNumber>
    </submittedName>
</protein>
<dbReference type="PROSITE" id="PS50885">
    <property type="entry name" value="HAMP"/>
    <property type="match status" value="1"/>
</dbReference>
<dbReference type="CDD" id="cd01949">
    <property type="entry name" value="GGDEF"/>
    <property type="match status" value="1"/>
</dbReference>
<dbReference type="NCBIfam" id="TIGR00254">
    <property type="entry name" value="GGDEF"/>
    <property type="match status" value="1"/>
</dbReference>
<evidence type="ECO:0000259" key="2">
    <source>
        <dbReference type="PROSITE" id="PS50885"/>
    </source>
</evidence>
<dbReference type="InterPro" id="IPR052163">
    <property type="entry name" value="DGC-Regulatory_Protein"/>
</dbReference>
<dbReference type="Gene3D" id="3.30.70.270">
    <property type="match status" value="1"/>
</dbReference>
<dbReference type="InterPro" id="IPR043128">
    <property type="entry name" value="Rev_trsase/Diguanyl_cyclase"/>
</dbReference>
<dbReference type="InterPro" id="IPR000160">
    <property type="entry name" value="GGDEF_dom"/>
</dbReference>
<dbReference type="SMART" id="SM00267">
    <property type="entry name" value="GGDEF"/>
    <property type="match status" value="1"/>
</dbReference>
<accession>A0ABU8DHD6</accession>
<keyword evidence="5" id="KW-1185">Reference proteome</keyword>
<gene>
    <name evidence="4" type="ORF">V8N49_14775</name>
</gene>
<evidence type="ECO:0000256" key="1">
    <source>
        <dbReference type="SAM" id="Phobius"/>
    </source>
</evidence>
<dbReference type="Pfam" id="PF00990">
    <property type="entry name" value="GGDEF"/>
    <property type="match status" value="1"/>
</dbReference>
<evidence type="ECO:0000313" key="4">
    <source>
        <dbReference type="EMBL" id="MEI2682919.1"/>
    </source>
</evidence>
<dbReference type="Pfam" id="PF17152">
    <property type="entry name" value="CHASE8"/>
    <property type="match status" value="1"/>
</dbReference>
<keyword evidence="1" id="KW-1133">Transmembrane helix</keyword>
<dbReference type="RefSeq" id="WP_230048711.1">
    <property type="nucleotide sequence ID" value="NZ_CAKKMT010000002.1"/>
</dbReference>
<feature type="transmembrane region" description="Helical" evidence="1">
    <location>
        <begin position="37"/>
        <end position="59"/>
    </location>
</feature>
<dbReference type="PANTHER" id="PTHR46663:SF2">
    <property type="entry name" value="GGDEF DOMAIN-CONTAINING PROTEIN"/>
    <property type="match status" value="1"/>
</dbReference>
<keyword evidence="1" id="KW-0472">Membrane</keyword>
<dbReference type="InterPro" id="IPR033417">
    <property type="entry name" value="CHASE8"/>
</dbReference>
<feature type="transmembrane region" description="Helical" evidence="1">
    <location>
        <begin position="169"/>
        <end position="191"/>
    </location>
</feature>
<dbReference type="PROSITE" id="PS50887">
    <property type="entry name" value="GGDEF"/>
    <property type="match status" value="1"/>
</dbReference>
<keyword evidence="1" id="KW-0812">Transmembrane</keyword>
<dbReference type="Proteomes" id="UP001306592">
    <property type="component" value="Unassembled WGS sequence"/>
</dbReference>
<organism evidence="4 5">
    <name type="scientific">Erwinia aphidicola</name>
    <dbReference type="NCBI Taxonomy" id="68334"/>
    <lineage>
        <taxon>Bacteria</taxon>
        <taxon>Pseudomonadati</taxon>
        <taxon>Pseudomonadota</taxon>
        <taxon>Gammaproteobacteria</taxon>
        <taxon>Enterobacterales</taxon>
        <taxon>Erwiniaceae</taxon>
        <taxon>Erwinia</taxon>
    </lineage>
</organism>
<keyword evidence="4" id="KW-0808">Transferase</keyword>
<sequence>MSFNGNSWLSSLLHQRNKTVAARELPTMRESFQRIHLIIIVVSLLFSGASLSALSMFALRSYAENNIQLVATSVSYSAQMAVAQNDAAAAKEILREIGNQAEFASGRIYNANLQLLASWQQPGKAEHSGLSAAVSRWLFPQPVSAPVMLHRQEIGRVWISGDATRVLHYLWQALLWLSGSLFVTALVACALSNRMHAGILLGLQNIASVAHDVRRRRAFSLRVPSSSIAELNKLSGDFNSLLDELDNWQRHLKRENDTLAHQALHDSLTGLPNRKAFEQQLATLMQDALARKQVGVLFIDGDRFKQVNDRFGHAAGDYVLTVTAQRLRASLPAYNLVARLGGDEFAVLLPTVEREEQVAQVARNILDAMALPIPLPEGTRVRQALSIGVALAKNHRSAESLLAQADAAMYHIKEMGGGWYLSPSYWGQEAQGLPPTIAVASR</sequence>
<dbReference type="SUPFAM" id="SSF55073">
    <property type="entry name" value="Nucleotide cyclase"/>
    <property type="match status" value="1"/>
</dbReference>
<feature type="domain" description="GGDEF" evidence="3">
    <location>
        <begin position="292"/>
        <end position="425"/>
    </location>
</feature>
<feature type="domain" description="HAMP" evidence="2">
    <location>
        <begin position="197"/>
        <end position="250"/>
    </location>
</feature>
<dbReference type="EC" id="2.7.7.65" evidence="4"/>